<dbReference type="EMBL" id="CAFBPJ010000163">
    <property type="protein sequence ID" value="CAB5026210.1"/>
    <property type="molecule type" value="Genomic_DNA"/>
</dbReference>
<proteinExistence type="predicted"/>
<organism evidence="1">
    <name type="scientific">freshwater metagenome</name>
    <dbReference type="NCBI Taxonomy" id="449393"/>
    <lineage>
        <taxon>unclassified sequences</taxon>
        <taxon>metagenomes</taxon>
        <taxon>ecological metagenomes</taxon>
    </lineage>
</organism>
<evidence type="ECO:0000313" key="1">
    <source>
        <dbReference type="EMBL" id="CAB5026210.1"/>
    </source>
</evidence>
<sequence length="83" mass="9147">MARPSSALQNQADRPSVKYFTRGQCRNVVGSINIYGIGGVDDIDALGCAHLEIIFKGARIFCKIFACTKLRWINKYGDDHGAI</sequence>
<gene>
    <name evidence="1" type="ORF">UFOPK4092_01240</name>
</gene>
<accession>A0A6J7RC33</accession>
<reference evidence="1" key="1">
    <citation type="submission" date="2020-05" db="EMBL/GenBank/DDBJ databases">
        <authorList>
            <person name="Chiriac C."/>
            <person name="Salcher M."/>
            <person name="Ghai R."/>
            <person name="Kavagutti S V."/>
        </authorList>
    </citation>
    <scope>NUCLEOTIDE SEQUENCE</scope>
</reference>
<dbReference type="AlphaFoldDB" id="A0A6J7RC33"/>
<protein>
    <submittedName>
        <fullName evidence="1">Unannotated protein</fullName>
    </submittedName>
</protein>
<name>A0A6J7RC33_9ZZZZ</name>